<name>A0A816IK99_BRANA</name>
<dbReference type="EMBL" id="HG994367">
    <property type="protein sequence ID" value="CAF1707594.1"/>
    <property type="molecule type" value="Genomic_DNA"/>
</dbReference>
<evidence type="ECO:0000256" key="6">
    <source>
        <dbReference type="ARBA" id="ARBA00022737"/>
    </source>
</evidence>
<sequence>MAFIVIGPLGLWTFIVYGISYFGFSVYVAPYVSDFILYYGIHAWMWTFKYLYMDISDICIYRSIFTISKVTGVTLKYFYYFESDGCHTDSLLVITINGTGLFMELVYVTIFFIFATSPIRRKITIAMMIEVIFMAVVIFCTLYFLPTTKQRSMLIGILCIVFNVIMYASPLTVMKLVIKTKSVRYMPLFLSLASLMNGIVWVIYACLKFDPYILIPNGLGSISGIVQLILYATYYKTTNWNGEDDDKEKGYSNAEIELGRA</sequence>
<dbReference type="InterPro" id="IPR047664">
    <property type="entry name" value="SWEET"/>
</dbReference>
<evidence type="ECO:0000256" key="9">
    <source>
        <dbReference type="RuleBase" id="RU910715"/>
    </source>
</evidence>
<feature type="transmembrane region" description="Helical" evidence="9">
    <location>
        <begin position="35"/>
        <end position="52"/>
    </location>
</feature>
<dbReference type="GO" id="GO:0016020">
    <property type="term" value="C:membrane"/>
    <property type="evidence" value="ECO:0007669"/>
    <property type="project" value="InterPro"/>
</dbReference>
<comment type="function">
    <text evidence="9">Mediates both low-affinity uptake and efflux of sugar across the membrane.</text>
</comment>
<evidence type="ECO:0000256" key="4">
    <source>
        <dbReference type="ARBA" id="ARBA00022597"/>
    </source>
</evidence>
<evidence type="ECO:0000256" key="2">
    <source>
        <dbReference type="ARBA" id="ARBA00007809"/>
    </source>
</evidence>
<evidence type="ECO:0000256" key="5">
    <source>
        <dbReference type="ARBA" id="ARBA00022692"/>
    </source>
</evidence>
<dbReference type="OrthoDB" id="409725at2759"/>
<comment type="subcellular location">
    <subcellularLocation>
        <location evidence="1">Endomembrane system</location>
        <topology evidence="1">Multi-pass membrane protein</topology>
    </subcellularLocation>
</comment>
<dbReference type="GO" id="GO:0051260">
    <property type="term" value="P:protein homooligomerization"/>
    <property type="evidence" value="ECO:0007669"/>
    <property type="project" value="UniProtKB-ARBA"/>
</dbReference>
<dbReference type="GO" id="GO:0051119">
    <property type="term" value="F:sugar transmembrane transporter activity"/>
    <property type="evidence" value="ECO:0007669"/>
    <property type="project" value="InterPro"/>
</dbReference>
<evidence type="ECO:0000256" key="1">
    <source>
        <dbReference type="ARBA" id="ARBA00004127"/>
    </source>
</evidence>
<dbReference type="GO" id="GO:0012505">
    <property type="term" value="C:endomembrane system"/>
    <property type="evidence" value="ECO:0007669"/>
    <property type="project" value="UniProtKB-SubCell"/>
</dbReference>
<organism evidence="10">
    <name type="scientific">Brassica napus</name>
    <name type="common">Rape</name>
    <dbReference type="NCBI Taxonomy" id="3708"/>
    <lineage>
        <taxon>Eukaryota</taxon>
        <taxon>Viridiplantae</taxon>
        <taxon>Streptophyta</taxon>
        <taxon>Embryophyta</taxon>
        <taxon>Tracheophyta</taxon>
        <taxon>Spermatophyta</taxon>
        <taxon>Magnoliopsida</taxon>
        <taxon>eudicotyledons</taxon>
        <taxon>Gunneridae</taxon>
        <taxon>Pentapetalae</taxon>
        <taxon>rosids</taxon>
        <taxon>malvids</taxon>
        <taxon>Brassicales</taxon>
        <taxon>Brassicaceae</taxon>
        <taxon>Brassiceae</taxon>
        <taxon>Brassica</taxon>
    </lineage>
</organism>
<evidence type="ECO:0000313" key="10">
    <source>
        <dbReference type="EMBL" id="CAF1707594.1"/>
    </source>
</evidence>
<feature type="transmembrane region" description="Helical" evidence="9">
    <location>
        <begin position="152"/>
        <end position="173"/>
    </location>
</feature>
<feature type="transmembrane region" description="Helical" evidence="9">
    <location>
        <begin position="127"/>
        <end position="146"/>
    </location>
</feature>
<evidence type="ECO:0000256" key="3">
    <source>
        <dbReference type="ARBA" id="ARBA00022448"/>
    </source>
</evidence>
<evidence type="ECO:0000256" key="7">
    <source>
        <dbReference type="ARBA" id="ARBA00022989"/>
    </source>
</evidence>
<keyword evidence="5 9" id="KW-0812">Transmembrane</keyword>
<dbReference type="Gene3D" id="1.20.1280.290">
    <property type="match status" value="1"/>
</dbReference>
<feature type="transmembrane region" description="Helical" evidence="9">
    <location>
        <begin position="59"/>
        <end position="79"/>
    </location>
</feature>
<comment type="similarity">
    <text evidence="2 9">Belongs to the SWEET sugar transporter family.</text>
</comment>
<feature type="transmembrane region" description="Helical" evidence="9">
    <location>
        <begin position="211"/>
        <end position="232"/>
    </location>
</feature>
<reference evidence="10" key="1">
    <citation type="submission" date="2021-01" db="EMBL/GenBank/DDBJ databases">
        <authorList>
            <consortium name="Genoscope - CEA"/>
            <person name="William W."/>
        </authorList>
    </citation>
    <scope>NUCLEOTIDE SEQUENCE</scope>
</reference>
<accession>A0A816IK99</accession>
<dbReference type="FunFam" id="1.20.1280.290:FF:000002">
    <property type="entry name" value="Bidirectional sugar transporter SWEET"/>
    <property type="match status" value="1"/>
</dbReference>
<dbReference type="Pfam" id="PF03083">
    <property type="entry name" value="MtN3_slv"/>
    <property type="match status" value="1"/>
</dbReference>
<dbReference type="KEGG" id="bna:106424878"/>
<dbReference type="AlphaFoldDB" id="A0A816IK99"/>
<dbReference type="InterPro" id="IPR004316">
    <property type="entry name" value="SWEET_rpt"/>
</dbReference>
<feature type="transmembrane region" description="Helical" evidence="9">
    <location>
        <begin position="91"/>
        <end position="115"/>
    </location>
</feature>
<evidence type="ECO:0000256" key="8">
    <source>
        <dbReference type="ARBA" id="ARBA00023136"/>
    </source>
</evidence>
<feature type="transmembrane region" description="Helical" evidence="9">
    <location>
        <begin position="9"/>
        <end position="29"/>
    </location>
</feature>
<keyword evidence="7 9" id="KW-1133">Transmembrane helix</keyword>
<comment type="caution">
    <text evidence="9">Lacks conserved residue(s) required for the propagation of feature annotation.</text>
</comment>
<dbReference type="PANTHER" id="PTHR10791:SF159">
    <property type="entry name" value="BIDIRECTIONAL SUGAR TRANSPORTER SWEET5"/>
    <property type="match status" value="1"/>
</dbReference>
<feature type="transmembrane region" description="Helical" evidence="9">
    <location>
        <begin position="185"/>
        <end position="205"/>
    </location>
</feature>
<proteinExistence type="inferred from homology"/>
<dbReference type="Proteomes" id="UP001295469">
    <property type="component" value="Chromosome C03"/>
</dbReference>
<keyword evidence="6" id="KW-0677">Repeat</keyword>
<keyword evidence="8 9" id="KW-0472">Membrane</keyword>
<keyword evidence="3 9" id="KW-0813">Transport</keyword>
<protein>
    <recommendedName>
        <fullName evidence="9">Bidirectional sugar transporter SWEET</fullName>
    </recommendedName>
</protein>
<keyword evidence="4 9" id="KW-0762">Sugar transport</keyword>
<dbReference type="PANTHER" id="PTHR10791">
    <property type="entry name" value="RAG1-ACTIVATING PROTEIN 1"/>
    <property type="match status" value="1"/>
</dbReference>
<gene>
    <name evidence="10" type="ORF">DARMORV10_C03P63890.1</name>
</gene>